<accession>A0A9P3LH63</accession>
<sequence length="480" mass="52860">MLNVHAIPRAQPVAASPSQAIHKLPGELLVTIFWYCAVFDKPGYLQWTCVLAVCRRWRAVGLGCPSLWRTVCAFRNEDCARTVLLRSKNMLLDIRITELNARSLDAAKALLEHASRAKKLSLHIPMSLADVVRGTTAKIAAVPRLEQLHLVIDDDLRCGSALPVGALFPCGLSSLTDLTMIITSNIGDLPLLPNLQRLGLQADPVVFGAEGCYVNLVSLLGVLASAPQLEILHLSYLIPHVDSAILPNLPTINFQALRRLELEGYASDITKFGRYFTIPNSAQLNLDCHCSTPDDIVAIIQSLSALFYGLDSQGRREQRTLRSLSLAQIFDGFVIQGSTNEDDQFLPGQTNDDEGVGELCLKMMCDGWLADESDMRLDRITETLPLTEVRTLDVVGPEVNNFVVPGPLRRLVQAIAASAPDGEQTWNLPPAGTATDAEYLQVEKEWRKIFFELREIRWSSGSSSEGGLLEFDLEDNVMLS</sequence>
<evidence type="ECO:0000313" key="3">
    <source>
        <dbReference type="Proteomes" id="UP000703269"/>
    </source>
</evidence>
<dbReference type="OrthoDB" id="2734604at2759"/>
<gene>
    <name evidence="2" type="ORF">PsYK624_099540</name>
</gene>
<name>A0A9P3LH63_9APHY</name>
<dbReference type="Gene3D" id="3.80.10.10">
    <property type="entry name" value="Ribonuclease Inhibitor"/>
    <property type="match status" value="1"/>
</dbReference>
<dbReference type="Pfam" id="PF12937">
    <property type="entry name" value="F-box-like"/>
    <property type="match status" value="1"/>
</dbReference>
<reference evidence="2 3" key="1">
    <citation type="submission" date="2021-08" db="EMBL/GenBank/DDBJ databases">
        <title>Draft Genome Sequence of Phanerochaete sordida strain YK-624.</title>
        <authorList>
            <person name="Mori T."/>
            <person name="Dohra H."/>
            <person name="Suzuki T."/>
            <person name="Kawagishi H."/>
            <person name="Hirai H."/>
        </authorList>
    </citation>
    <scope>NUCLEOTIDE SEQUENCE [LARGE SCALE GENOMIC DNA]</scope>
    <source>
        <strain evidence="2 3">YK-624</strain>
    </source>
</reference>
<dbReference type="InterPro" id="IPR036047">
    <property type="entry name" value="F-box-like_dom_sf"/>
</dbReference>
<keyword evidence="3" id="KW-1185">Reference proteome</keyword>
<dbReference type="SUPFAM" id="SSF81383">
    <property type="entry name" value="F-box domain"/>
    <property type="match status" value="1"/>
</dbReference>
<comment type="caution">
    <text evidence="2">The sequence shown here is derived from an EMBL/GenBank/DDBJ whole genome shotgun (WGS) entry which is preliminary data.</text>
</comment>
<dbReference type="InterPro" id="IPR032675">
    <property type="entry name" value="LRR_dom_sf"/>
</dbReference>
<dbReference type="InterPro" id="IPR001810">
    <property type="entry name" value="F-box_dom"/>
</dbReference>
<dbReference type="SUPFAM" id="SSF52047">
    <property type="entry name" value="RNI-like"/>
    <property type="match status" value="1"/>
</dbReference>
<protein>
    <recommendedName>
        <fullName evidence="1">F-box domain-containing protein</fullName>
    </recommendedName>
</protein>
<dbReference type="EMBL" id="BPQB01000035">
    <property type="protein sequence ID" value="GJE93792.1"/>
    <property type="molecule type" value="Genomic_DNA"/>
</dbReference>
<dbReference type="AlphaFoldDB" id="A0A9P3LH63"/>
<evidence type="ECO:0000259" key="1">
    <source>
        <dbReference type="Pfam" id="PF12937"/>
    </source>
</evidence>
<feature type="domain" description="F-box" evidence="1">
    <location>
        <begin position="22"/>
        <end position="72"/>
    </location>
</feature>
<evidence type="ECO:0000313" key="2">
    <source>
        <dbReference type="EMBL" id="GJE93792.1"/>
    </source>
</evidence>
<dbReference type="Proteomes" id="UP000703269">
    <property type="component" value="Unassembled WGS sequence"/>
</dbReference>
<organism evidence="2 3">
    <name type="scientific">Phanerochaete sordida</name>
    <dbReference type="NCBI Taxonomy" id="48140"/>
    <lineage>
        <taxon>Eukaryota</taxon>
        <taxon>Fungi</taxon>
        <taxon>Dikarya</taxon>
        <taxon>Basidiomycota</taxon>
        <taxon>Agaricomycotina</taxon>
        <taxon>Agaricomycetes</taxon>
        <taxon>Polyporales</taxon>
        <taxon>Phanerochaetaceae</taxon>
        <taxon>Phanerochaete</taxon>
    </lineage>
</organism>
<proteinExistence type="predicted"/>